<gene>
    <name evidence="1" type="ORF">C451_03274</name>
</gene>
<proteinExistence type="predicted"/>
<keyword evidence="2" id="KW-1185">Reference proteome</keyword>
<comment type="caution">
    <text evidence="1">The sequence shown here is derived from an EMBL/GenBank/DDBJ whole genome shotgun (WGS) entry which is preliminary data.</text>
</comment>
<dbReference type="Proteomes" id="UP000011680">
    <property type="component" value="Unassembled WGS sequence"/>
</dbReference>
<evidence type="ECO:0000313" key="2">
    <source>
        <dbReference type="Proteomes" id="UP000011680"/>
    </source>
</evidence>
<name>M0NGL6_9EURY</name>
<evidence type="ECO:0000313" key="1">
    <source>
        <dbReference type="EMBL" id="EMA56249.1"/>
    </source>
</evidence>
<reference evidence="1 2" key="1">
    <citation type="journal article" date="2014" name="PLoS Genet.">
        <title>Phylogenetically driven sequencing of extremely halophilic archaea reveals strategies for static and dynamic osmo-response.</title>
        <authorList>
            <person name="Becker E.A."/>
            <person name="Seitzer P.M."/>
            <person name="Tritt A."/>
            <person name="Larsen D."/>
            <person name="Krusor M."/>
            <person name="Yao A.I."/>
            <person name="Wu D."/>
            <person name="Madern D."/>
            <person name="Eisen J.A."/>
            <person name="Darling A.E."/>
            <person name="Facciotti M.T."/>
        </authorList>
    </citation>
    <scope>NUCLEOTIDE SEQUENCE [LARGE SCALE GENOMIC DNA]</scope>
    <source>
        <strain evidence="1 2">JCM 13552</strain>
    </source>
</reference>
<organism evidence="1 2">
    <name type="scientific">Halococcus thailandensis JCM 13552</name>
    <dbReference type="NCBI Taxonomy" id="1227457"/>
    <lineage>
        <taxon>Archaea</taxon>
        <taxon>Methanobacteriati</taxon>
        <taxon>Methanobacteriota</taxon>
        <taxon>Stenosarchaea group</taxon>
        <taxon>Halobacteria</taxon>
        <taxon>Halobacteriales</taxon>
        <taxon>Halococcaceae</taxon>
        <taxon>Halococcus</taxon>
    </lineage>
</organism>
<protein>
    <submittedName>
        <fullName evidence="1">Uncharacterized protein</fullName>
    </submittedName>
</protein>
<dbReference type="STRING" id="1227457.C451_03274"/>
<dbReference type="AlphaFoldDB" id="M0NGL6"/>
<dbReference type="EMBL" id="AOMF01000075">
    <property type="protein sequence ID" value="EMA56249.1"/>
    <property type="molecule type" value="Genomic_DNA"/>
</dbReference>
<sequence>MNRIIQMWSLTCGWVADEYIVFFRDSRISKYAKQLSVHTECLAHRFSLIFLTLKILCEIREHVVFWDDIYALNGPY</sequence>
<accession>M0NGL6</accession>